<protein>
    <submittedName>
        <fullName evidence="3">Uncharacterized protein</fullName>
    </submittedName>
</protein>
<evidence type="ECO:0000313" key="4">
    <source>
        <dbReference type="Proteomes" id="UP001589718"/>
    </source>
</evidence>
<evidence type="ECO:0000313" key="3">
    <source>
        <dbReference type="EMBL" id="MFB9521076.1"/>
    </source>
</evidence>
<reference evidence="3 4" key="1">
    <citation type="submission" date="2024-09" db="EMBL/GenBank/DDBJ databases">
        <authorList>
            <person name="Sun Q."/>
            <person name="Mori K."/>
        </authorList>
    </citation>
    <scope>NUCLEOTIDE SEQUENCE [LARGE SCALE GENOMIC DNA]</scope>
    <source>
        <strain evidence="3 4">JCM 4362</strain>
    </source>
</reference>
<organism evidence="3 4">
    <name type="scientific">Streptomyces cremeus</name>
    <dbReference type="NCBI Taxonomy" id="66881"/>
    <lineage>
        <taxon>Bacteria</taxon>
        <taxon>Bacillati</taxon>
        <taxon>Actinomycetota</taxon>
        <taxon>Actinomycetes</taxon>
        <taxon>Kitasatosporales</taxon>
        <taxon>Streptomycetaceae</taxon>
        <taxon>Streptomyces</taxon>
    </lineage>
</organism>
<proteinExistence type="predicted"/>
<dbReference type="EMBL" id="JBHMCR010000006">
    <property type="protein sequence ID" value="MFB9521076.1"/>
    <property type="molecule type" value="Genomic_DNA"/>
</dbReference>
<dbReference type="Proteomes" id="UP001589718">
    <property type="component" value="Unassembled WGS sequence"/>
</dbReference>
<comment type="caution">
    <text evidence="3">The sequence shown here is derived from an EMBL/GenBank/DDBJ whole genome shotgun (WGS) entry which is preliminary data.</text>
</comment>
<keyword evidence="2" id="KW-1133">Transmembrane helix</keyword>
<feature type="compositionally biased region" description="Low complexity" evidence="1">
    <location>
        <begin position="78"/>
        <end position="90"/>
    </location>
</feature>
<feature type="region of interest" description="Disordered" evidence="1">
    <location>
        <begin position="67"/>
        <end position="103"/>
    </location>
</feature>
<keyword evidence="2" id="KW-0472">Membrane</keyword>
<keyword evidence="2" id="KW-0812">Transmembrane</keyword>
<name>A0ABV5PCZ1_STRCM</name>
<feature type="transmembrane region" description="Helical" evidence="2">
    <location>
        <begin position="43"/>
        <end position="62"/>
    </location>
</feature>
<evidence type="ECO:0000256" key="2">
    <source>
        <dbReference type="SAM" id="Phobius"/>
    </source>
</evidence>
<sequence length="103" mass="10982">MTQTEDRLRAALAARADQLTYSMLRRGEVPQGRTWGVRRVRGIAYAVVGAAAVVAVCLLVLLPHSPVNPTPVPPAQPPRVVDTPRPTTTPALPESAPAVSREP</sequence>
<evidence type="ECO:0000256" key="1">
    <source>
        <dbReference type="SAM" id="MobiDB-lite"/>
    </source>
</evidence>
<gene>
    <name evidence="3" type="ORF">ACFFTU_14060</name>
</gene>
<feature type="compositionally biased region" description="Pro residues" evidence="1">
    <location>
        <begin position="67"/>
        <end position="77"/>
    </location>
</feature>
<keyword evidence="4" id="KW-1185">Reference proteome</keyword>
<dbReference type="RefSeq" id="WP_345223126.1">
    <property type="nucleotide sequence ID" value="NZ_BAAAXE010000013.1"/>
</dbReference>
<accession>A0ABV5PCZ1</accession>